<organism evidence="1 2">
    <name type="scientific">Podospora pseudopauciseta</name>
    <dbReference type="NCBI Taxonomy" id="2093780"/>
    <lineage>
        <taxon>Eukaryota</taxon>
        <taxon>Fungi</taxon>
        <taxon>Dikarya</taxon>
        <taxon>Ascomycota</taxon>
        <taxon>Pezizomycotina</taxon>
        <taxon>Sordariomycetes</taxon>
        <taxon>Sordariomycetidae</taxon>
        <taxon>Sordariales</taxon>
        <taxon>Podosporaceae</taxon>
        <taxon>Podospora</taxon>
    </lineage>
</organism>
<protein>
    <submittedName>
        <fullName evidence="1">Uncharacterized protein</fullName>
    </submittedName>
</protein>
<dbReference type="Proteomes" id="UP001326199">
    <property type="component" value="Unassembled WGS sequence"/>
</dbReference>
<evidence type="ECO:0000313" key="1">
    <source>
        <dbReference type="EMBL" id="KAK4667096.1"/>
    </source>
</evidence>
<evidence type="ECO:0000313" key="2">
    <source>
        <dbReference type="Proteomes" id="UP001326199"/>
    </source>
</evidence>
<dbReference type="EMBL" id="JAFFHB010000004">
    <property type="protein sequence ID" value="KAK4667096.1"/>
    <property type="molecule type" value="Genomic_DNA"/>
</dbReference>
<gene>
    <name evidence="1" type="ORF">QC763_0053850</name>
</gene>
<accession>A0ABR0HGB2</accession>
<keyword evidence="2" id="KW-1185">Reference proteome</keyword>
<name>A0ABR0HGB2_9PEZI</name>
<comment type="caution">
    <text evidence="1">The sequence shown here is derived from an EMBL/GenBank/DDBJ whole genome shotgun (WGS) entry which is preliminary data.</text>
</comment>
<reference evidence="1 2" key="1">
    <citation type="journal article" date="2023" name="bioRxiv">
        <title>High-quality genome assemblies of four members of thePodospora anserinaspecies complex.</title>
        <authorList>
            <person name="Ament-Velasquez S.L."/>
            <person name="Vogan A.A."/>
            <person name="Wallerman O."/>
            <person name="Hartmann F."/>
            <person name="Gautier V."/>
            <person name="Silar P."/>
            <person name="Giraud T."/>
            <person name="Johannesson H."/>
        </authorList>
    </citation>
    <scope>NUCLEOTIDE SEQUENCE [LARGE SCALE GENOMIC DNA]</scope>
    <source>
        <strain evidence="1 2">CBS 411.78</strain>
    </source>
</reference>
<dbReference type="GeneID" id="87925852"/>
<dbReference type="RefSeq" id="XP_062767062.1">
    <property type="nucleotide sequence ID" value="XM_062905793.1"/>
</dbReference>
<proteinExistence type="predicted"/>
<sequence length="118" mass="13695">MVGSLSLNHTVDTLKRLVRISEVFHWPQFVAHINDSLVARVTHFFSFEPDDDDVEGLPPHFRRRAVPQTEQQMMLFQQAMVWHIGRDVEVVYGQAMTRRVVFRQLGCTVGQWEMAVGE</sequence>